<name>A0A2Z4RQ39_PSEPU</name>
<dbReference type="OrthoDB" id="7032040at2"/>
<sequence>MQNPQIGHRTERSAARSQLSHTTTRLPVGASLLAMDVNDNARHQTARVVHVSIASRLAPTGGRRKGRTR</sequence>
<accession>A0A2Z4RQ39</accession>
<feature type="compositionally biased region" description="Polar residues" evidence="1">
    <location>
        <begin position="15"/>
        <end position="25"/>
    </location>
</feature>
<proteinExistence type="predicted"/>
<dbReference type="EMBL" id="CP029693">
    <property type="protein sequence ID" value="AWY43082.1"/>
    <property type="molecule type" value="Genomic_DNA"/>
</dbReference>
<gene>
    <name evidence="2" type="ORF">DKY63_25480</name>
</gene>
<dbReference type="AlphaFoldDB" id="A0A2Z4RQ39"/>
<dbReference type="Proteomes" id="UP000250299">
    <property type="component" value="Chromosome"/>
</dbReference>
<evidence type="ECO:0000313" key="3">
    <source>
        <dbReference type="Proteomes" id="UP000250299"/>
    </source>
</evidence>
<organism evidence="2 3">
    <name type="scientific">Pseudomonas putida</name>
    <name type="common">Arthrobacter siderocapsulatus</name>
    <dbReference type="NCBI Taxonomy" id="303"/>
    <lineage>
        <taxon>Bacteria</taxon>
        <taxon>Pseudomonadati</taxon>
        <taxon>Pseudomonadota</taxon>
        <taxon>Gammaproteobacteria</taxon>
        <taxon>Pseudomonadales</taxon>
        <taxon>Pseudomonadaceae</taxon>
        <taxon>Pseudomonas</taxon>
    </lineage>
</organism>
<protein>
    <submittedName>
        <fullName evidence="2">Uncharacterized protein</fullName>
    </submittedName>
</protein>
<reference evidence="2 3" key="1">
    <citation type="submission" date="2018-05" db="EMBL/GenBank/DDBJ databases">
        <title>Whole genome sequence of Pseudomonas putida JBC17.</title>
        <authorList>
            <person name="Lee Y.H."/>
            <person name="David K."/>
        </authorList>
    </citation>
    <scope>NUCLEOTIDE SEQUENCE [LARGE SCALE GENOMIC DNA]</scope>
    <source>
        <strain evidence="2 3">JBC17</strain>
    </source>
</reference>
<evidence type="ECO:0000313" key="2">
    <source>
        <dbReference type="EMBL" id="AWY43082.1"/>
    </source>
</evidence>
<feature type="region of interest" description="Disordered" evidence="1">
    <location>
        <begin position="1"/>
        <end position="25"/>
    </location>
</feature>
<evidence type="ECO:0000256" key="1">
    <source>
        <dbReference type="SAM" id="MobiDB-lite"/>
    </source>
</evidence>